<feature type="compositionally biased region" description="Low complexity" evidence="3">
    <location>
        <begin position="359"/>
        <end position="373"/>
    </location>
</feature>
<organism evidence="5 6">
    <name type="scientific">Streptomyces daqingensis</name>
    <dbReference type="NCBI Taxonomy" id="1472640"/>
    <lineage>
        <taxon>Bacteria</taxon>
        <taxon>Bacillati</taxon>
        <taxon>Actinomycetota</taxon>
        <taxon>Actinomycetes</taxon>
        <taxon>Kitasatosporales</taxon>
        <taxon>Streptomycetaceae</taxon>
        <taxon>Streptomyces</taxon>
    </lineage>
</organism>
<accession>A0ABQ2MD63</accession>
<dbReference type="SUPFAM" id="SSF49899">
    <property type="entry name" value="Concanavalin A-like lectins/glucanases"/>
    <property type="match status" value="1"/>
</dbReference>
<feature type="region of interest" description="Disordered" evidence="3">
    <location>
        <begin position="505"/>
        <end position="524"/>
    </location>
</feature>
<dbReference type="Pfam" id="PF13385">
    <property type="entry name" value="Laminin_G_3"/>
    <property type="match status" value="1"/>
</dbReference>
<dbReference type="Gene3D" id="2.60.120.200">
    <property type="match status" value="1"/>
</dbReference>
<keyword evidence="6" id="KW-1185">Reference proteome</keyword>
<feature type="region of interest" description="Disordered" evidence="3">
    <location>
        <begin position="330"/>
        <end position="392"/>
    </location>
</feature>
<protein>
    <recommendedName>
        <fullName evidence="4">LamG-like jellyroll fold domain-containing protein</fullName>
    </recommendedName>
</protein>
<keyword evidence="1" id="KW-0732">Signal</keyword>
<dbReference type="InterPro" id="IPR013320">
    <property type="entry name" value="ConA-like_dom_sf"/>
</dbReference>
<dbReference type="SMART" id="SM00560">
    <property type="entry name" value="LamGL"/>
    <property type="match status" value="1"/>
</dbReference>
<dbReference type="InterPro" id="IPR006558">
    <property type="entry name" value="LamG-like"/>
</dbReference>
<evidence type="ECO:0000313" key="5">
    <source>
        <dbReference type="EMBL" id="GGO49607.1"/>
    </source>
</evidence>
<reference evidence="6" key="1">
    <citation type="journal article" date="2019" name="Int. J. Syst. Evol. Microbiol.">
        <title>The Global Catalogue of Microorganisms (GCM) 10K type strain sequencing project: providing services to taxonomists for standard genome sequencing and annotation.</title>
        <authorList>
            <consortium name="The Broad Institute Genomics Platform"/>
            <consortium name="The Broad Institute Genome Sequencing Center for Infectious Disease"/>
            <person name="Wu L."/>
            <person name="Ma J."/>
        </authorList>
    </citation>
    <scope>NUCLEOTIDE SEQUENCE [LARGE SCALE GENOMIC DNA]</scope>
    <source>
        <strain evidence="6">CGMCC 4.7178</strain>
    </source>
</reference>
<dbReference type="Proteomes" id="UP000631535">
    <property type="component" value="Unassembled WGS sequence"/>
</dbReference>
<dbReference type="EMBL" id="BMMP01000008">
    <property type="protein sequence ID" value="GGO49607.1"/>
    <property type="molecule type" value="Genomic_DNA"/>
</dbReference>
<evidence type="ECO:0000259" key="4">
    <source>
        <dbReference type="SMART" id="SM00560"/>
    </source>
</evidence>
<name>A0ABQ2MD63_9ACTN</name>
<evidence type="ECO:0000256" key="3">
    <source>
        <dbReference type="SAM" id="MobiDB-lite"/>
    </source>
</evidence>
<evidence type="ECO:0000256" key="2">
    <source>
        <dbReference type="ARBA" id="ARBA00023157"/>
    </source>
</evidence>
<comment type="caution">
    <text evidence="5">The sequence shown here is derived from an EMBL/GenBank/DDBJ whole genome shotgun (WGS) entry which is preliminary data.</text>
</comment>
<evidence type="ECO:0000313" key="6">
    <source>
        <dbReference type="Proteomes" id="UP000631535"/>
    </source>
</evidence>
<sequence>MDCARLPDAELLPLVREGGESSLPALGELEQRHFPAVRAFASVCAISSLSSDELAVQAWRRALRLQDGSATGAVRPYALSAVLRTAADWYGTDERSALDADLAEWIESQPVVISEDSVGPGLPPPTLAALAFTDLSDRSQTVLWHRAVEHDDDERIEFLIGPGVEGVSFLDRRARRELYNSYVQLLHDGAVDECRRFHRMVLAYADQKSIDTAADLVPHLESCAYCSRAVADLGRMHSDCGRFLAEALLPWGGSEYAGSTVPAVVPSTELVPVAAPAPSSGRFRRFFAGKGAGAGTAHGRNRRINRVLQSAALVALCSFVVALAYSGALRPGDPQSSEPIAPPEKSSESPKPPRPAPPTATATATSTVTATKTRPSKPEKPSDTGRPSRPPVRGAALEWLFDGVAGGVTKDTSGNGLNGTLVGDPLPRLLQAGAIDFSGQQSVAANGPVVDTEESFTVSADVKLGTSGEFQTIASQDADEISGFQLQYDGDEDRWEMRVAEEDSEDADFDEAVGPSGPATGVSTHVTGVYDEEQSEIRLYVDGRLQDTEGLGGDFSADGDFVVGRAMEGDEFIRGFDGSIDDVRAFRKALSPAEIRALADS</sequence>
<feature type="domain" description="LamG-like jellyroll fold" evidence="4">
    <location>
        <begin position="454"/>
        <end position="593"/>
    </location>
</feature>
<gene>
    <name evidence="5" type="ORF">GCM10012287_27340</name>
</gene>
<keyword evidence="2" id="KW-1015">Disulfide bond</keyword>
<dbReference type="RefSeq" id="WP_189037399.1">
    <property type="nucleotide sequence ID" value="NZ_BMMP01000008.1"/>
</dbReference>
<evidence type="ECO:0000256" key="1">
    <source>
        <dbReference type="ARBA" id="ARBA00022729"/>
    </source>
</evidence>
<proteinExistence type="predicted"/>